<accession>A0A829VY53</accession>
<protein>
    <submittedName>
        <fullName evidence="1">Uncharacterized protein</fullName>
    </submittedName>
</protein>
<organism evidence="1 2">
    <name type="scientific">Enterocloster clostridioformis</name>
    <dbReference type="NCBI Taxonomy" id="1531"/>
    <lineage>
        <taxon>Bacteria</taxon>
        <taxon>Bacillati</taxon>
        <taxon>Bacillota</taxon>
        <taxon>Clostridia</taxon>
        <taxon>Lachnospirales</taxon>
        <taxon>Lachnospiraceae</taxon>
        <taxon>Enterocloster</taxon>
    </lineage>
</organism>
<dbReference type="Proteomes" id="UP000315200">
    <property type="component" value="Unassembled WGS sequence"/>
</dbReference>
<comment type="caution">
    <text evidence="1">The sequence shown here is derived from an EMBL/GenBank/DDBJ whole genome shotgun (WGS) entry which is preliminary data.</text>
</comment>
<evidence type="ECO:0000313" key="1">
    <source>
        <dbReference type="EMBL" id="GEA34897.1"/>
    </source>
</evidence>
<gene>
    <name evidence="1" type="ORF">Ccl03g_06100</name>
</gene>
<dbReference type="AlphaFoldDB" id="A0A829VY53"/>
<reference evidence="1 2" key="1">
    <citation type="submission" date="2019-06" db="EMBL/GenBank/DDBJ databases">
        <title>Draft genome sequence of [Clostridium] clostridioforme NBRC 113352.</title>
        <authorList>
            <person name="Miura T."/>
            <person name="Furukawa M."/>
            <person name="Shimamura M."/>
            <person name="Ohyama Y."/>
            <person name="Yamazoe A."/>
            <person name="Kawasaki H."/>
        </authorList>
    </citation>
    <scope>NUCLEOTIDE SEQUENCE [LARGE SCALE GENOMIC DNA]</scope>
    <source>
        <strain evidence="1 2">NBRC 113352</strain>
    </source>
</reference>
<dbReference type="EMBL" id="BJLB01000001">
    <property type="protein sequence ID" value="GEA34897.1"/>
    <property type="molecule type" value="Genomic_DNA"/>
</dbReference>
<proteinExistence type="predicted"/>
<sequence>MCSGTVFEKIRKEFAEIFKRRKPHKQGLGKALPNKIPTGAKGAISEFWHRGRILL</sequence>
<name>A0A829VY53_9FIRM</name>
<evidence type="ECO:0000313" key="2">
    <source>
        <dbReference type="Proteomes" id="UP000315200"/>
    </source>
</evidence>